<dbReference type="AlphaFoldDB" id="A0A2R5G8X8"/>
<dbReference type="OrthoDB" id="5835829at2759"/>
<dbReference type="SUPFAM" id="SSF53756">
    <property type="entry name" value="UDP-Glycosyltransferase/glycogen phosphorylase"/>
    <property type="match status" value="1"/>
</dbReference>
<organism evidence="1 2">
    <name type="scientific">Hondaea fermentalgiana</name>
    <dbReference type="NCBI Taxonomy" id="2315210"/>
    <lineage>
        <taxon>Eukaryota</taxon>
        <taxon>Sar</taxon>
        <taxon>Stramenopiles</taxon>
        <taxon>Bigyra</taxon>
        <taxon>Labyrinthulomycetes</taxon>
        <taxon>Thraustochytrida</taxon>
        <taxon>Thraustochytriidae</taxon>
        <taxon>Hondaea</taxon>
    </lineage>
</organism>
<gene>
    <name evidence="1" type="ORF">FCC1311_037202</name>
</gene>
<name>A0A2R5G8X8_9STRA</name>
<dbReference type="InParanoid" id="A0A2R5G8X8"/>
<keyword evidence="2" id="KW-1185">Reference proteome</keyword>
<comment type="caution">
    <text evidence="1">The sequence shown here is derived from an EMBL/GenBank/DDBJ whole genome shotgun (WGS) entry which is preliminary data.</text>
</comment>
<dbReference type="EMBL" id="BEYU01000032">
    <property type="protein sequence ID" value="GBG27497.1"/>
    <property type="molecule type" value="Genomic_DNA"/>
</dbReference>
<evidence type="ECO:0000313" key="1">
    <source>
        <dbReference type="EMBL" id="GBG27497.1"/>
    </source>
</evidence>
<proteinExistence type="predicted"/>
<dbReference type="Proteomes" id="UP000241890">
    <property type="component" value="Unassembled WGS sequence"/>
</dbReference>
<sequence>MQPYPFAQGNPDRWTPHVIVADVGAIGAAEMADRFHIPVVLNSPTLYFSFGDPNQSASRHLPGWGSGFSRNMGFLDRCINVVYPRLMAIALTPDFVLLNQLNENIGLPSLDAQHTIFQGRHMLVNTVIGFEYPRLLEPTVHFVGTQVDATISPRGIGFKLRQKRHARWRL</sequence>
<evidence type="ECO:0000313" key="2">
    <source>
        <dbReference type="Proteomes" id="UP000241890"/>
    </source>
</evidence>
<dbReference type="Gene3D" id="3.40.50.2000">
    <property type="entry name" value="Glycogen Phosphorylase B"/>
    <property type="match status" value="1"/>
</dbReference>
<protein>
    <submittedName>
        <fullName evidence="1">Uncharacterized protein</fullName>
    </submittedName>
</protein>
<accession>A0A2R5G8X8</accession>
<reference evidence="1 2" key="1">
    <citation type="submission" date="2017-12" db="EMBL/GenBank/DDBJ databases">
        <title>Sequencing, de novo assembly and annotation of complete genome of a new Thraustochytrid species, strain FCC1311.</title>
        <authorList>
            <person name="Sedici K."/>
            <person name="Godart F."/>
            <person name="Aiese Cigliano R."/>
            <person name="Sanseverino W."/>
            <person name="Barakat M."/>
            <person name="Ortet P."/>
            <person name="Marechal E."/>
            <person name="Cagnac O."/>
            <person name="Amato A."/>
        </authorList>
    </citation>
    <scope>NUCLEOTIDE SEQUENCE [LARGE SCALE GENOMIC DNA]</scope>
</reference>